<reference evidence="2" key="1">
    <citation type="submission" date="2022-10" db="EMBL/GenBank/DDBJ databases">
        <authorList>
            <person name="Byrne P K."/>
        </authorList>
    </citation>
    <scope>NUCLEOTIDE SEQUENCE</scope>
    <source>
        <strain evidence="2">IFO1815</strain>
    </source>
</reference>
<dbReference type="GeneID" id="80920341"/>
<name>A0AA35IRB9_SACMI</name>
<proteinExistence type="predicted"/>
<dbReference type="Gene3D" id="1.10.8.10">
    <property type="entry name" value="DNA helicase RuvA subunit, C-terminal domain"/>
    <property type="match status" value="1"/>
</dbReference>
<dbReference type="Proteomes" id="UP001161438">
    <property type="component" value="Chromosome 13"/>
</dbReference>
<accession>A0AA35IRB9</accession>
<keyword evidence="3" id="KW-1185">Reference proteome</keyword>
<organism evidence="2 3">
    <name type="scientific">Saccharomyces mikatae IFO 1815</name>
    <dbReference type="NCBI Taxonomy" id="226126"/>
    <lineage>
        <taxon>Eukaryota</taxon>
        <taxon>Fungi</taxon>
        <taxon>Dikarya</taxon>
        <taxon>Ascomycota</taxon>
        <taxon>Saccharomycotina</taxon>
        <taxon>Saccharomycetes</taxon>
        <taxon>Saccharomycetales</taxon>
        <taxon>Saccharomycetaceae</taxon>
        <taxon>Saccharomyces</taxon>
    </lineage>
</organism>
<dbReference type="EMBL" id="OX365769">
    <property type="protein sequence ID" value="CAI4035467.1"/>
    <property type="molecule type" value="Genomic_DNA"/>
</dbReference>
<dbReference type="GO" id="GO:0036503">
    <property type="term" value="P:ERAD pathway"/>
    <property type="evidence" value="ECO:0007669"/>
    <property type="project" value="TreeGrafter"/>
</dbReference>
<evidence type="ECO:0000259" key="1">
    <source>
        <dbReference type="SMART" id="SM00166"/>
    </source>
</evidence>
<dbReference type="SMART" id="SM00166">
    <property type="entry name" value="UBX"/>
    <property type="match status" value="1"/>
</dbReference>
<dbReference type="Gene3D" id="3.10.20.90">
    <property type="entry name" value="Phosphatidylinositol 3-kinase Catalytic Subunit, Chain A, domain 1"/>
    <property type="match status" value="1"/>
</dbReference>
<gene>
    <name evidence="2" type="primary">SMKI13G1150</name>
    <name evidence="2" type="ORF">SMKI_13G1150</name>
</gene>
<evidence type="ECO:0000313" key="3">
    <source>
        <dbReference type="Proteomes" id="UP001161438"/>
    </source>
</evidence>
<dbReference type="PANTHER" id="PTHR23322:SF1">
    <property type="entry name" value="FAS-ASSOCIATED FACTOR 2"/>
    <property type="match status" value="1"/>
</dbReference>
<dbReference type="RefSeq" id="XP_056078587.1">
    <property type="nucleotide sequence ID" value="XM_056224693.1"/>
</dbReference>
<dbReference type="InterPro" id="IPR001012">
    <property type="entry name" value="UBX_dom"/>
</dbReference>
<dbReference type="GO" id="GO:0005783">
    <property type="term" value="C:endoplasmic reticulum"/>
    <property type="evidence" value="ECO:0007669"/>
    <property type="project" value="TreeGrafter"/>
</dbReference>
<evidence type="ECO:0000313" key="2">
    <source>
        <dbReference type="EMBL" id="CAI4035467.1"/>
    </source>
</evidence>
<dbReference type="AlphaFoldDB" id="A0AA35IRB9"/>
<dbReference type="Pfam" id="PF14555">
    <property type="entry name" value="UBA_4"/>
    <property type="match status" value="1"/>
</dbReference>
<protein>
    <recommendedName>
        <fullName evidence="1">UBX domain-containing protein</fullName>
    </recommendedName>
</protein>
<dbReference type="CDD" id="cd14273">
    <property type="entry name" value="UBA_TAP-C_like"/>
    <property type="match status" value="1"/>
</dbReference>
<sequence length="584" mass="66892">MPVISHNNSEFHLSHTEEEKLNEFQVITNFPQEDLPDVVRLLRNHGWQLEPALSRYFDGEWRGDSEEIVREPTQIPTPIDNTSAPPMLGPRPLSFTTSLPVIRPLPANFRHDFRTIGLNGRPNTVWSMLESFSYDGNPFLFVLLLIPRIINRLSATIFTFFCTLLSLHSVSGGSHSGKPKISKVPKTPTRETHIPLAEILGDTKDKDAFCQLKSFEPEIPFNEALRIAKEEFKFMLLILVGDTYDTDTDAIDVNSKLLLEKILLNKKTLQYLRKIDNDLIIYLKCVHELEPWLIARQLGVRNTPEIFLIANVANRIAHSETVPSQRLSVLAKLKVNSLNKFLQSLTNAVDRYSPELVVNKTEMHELRMSREIKKLQEDAYKKSLEMDKVKAVEREKSLKLAQDLKLNSTNHHLNWLKACIDELQPLDTTGKQSTLQFRTSSGKRFIKKYPSMTTLYQIYQSIGCHIYLEVYSSDRAEWSTALQERIEQLSTDDNVLCFKEGQLDVGSTTSIEELSDIINYEIASFDIGQSKLEFDFELVSPFPKYAVHPDEQTSVDQVPQLWPNGSLLVEALVEEDEEDEEDEE</sequence>
<dbReference type="PANTHER" id="PTHR23322">
    <property type="entry name" value="FAS-ASSOCIATED PROTEIN"/>
    <property type="match status" value="1"/>
</dbReference>
<feature type="domain" description="UBX" evidence="1">
    <location>
        <begin position="425"/>
        <end position="571"/>
    </location>
</feature>
<dbReference type="GO" id="GO:0043130">
    <property type="term" value="F:ubiquitin binding"/>
    <property type="evidence" value="ECO:0007669"/>
    <property type="project" value="TreeGrafter"/>
</dbReference>
<dbReference type="InterPro" id="IPR050730">
    <property type="entry name" value="UBX_domain-protein"/>
</dbReference>